<dbReference type="InterPro" id="IPR006379">
    <property type="entry name" value="HAD-SF_hydro_IIB"/>
</dbReference>
<dbReference type="GO" id="GO:0005829">
    <property type="term" value="C:cytosol"/>
    <property type="evidence" value="ECO:0007669"/>
    <property type="project" value="TreeGrafter"/>
</dbReference>
<dbReference type="InParanoid" id="A0A1Q5PUG3"/>
<reference evidence="2" key="1">
    <citation type="submission" date="2016-12" db="EMBL/GenBank/DDBJ databases">
        <authorList>
            <person name="Meng X."/>
        </authorList>
    </citation>
    <scope>NUCLEOTIDE SEQUENCE [LARGE SCALE GENOMIC DNA]</scope>
    <source>
        <strain evidence="2">DSM 20732</strain>
    </source>
</reference>
<evidence type="ECO:0000313" key="1">
    <source>
        <dbReference type="EMBL" id="OKL51218.1"/>
    </source>
</evidence>
<dbReference type="FunCoup" id="A0A1Q5PUG3">
    <property type="interactions" value="2"/>
</dbReference>
<accession>A0A1Q5PUG3</accession>
<dbReference type="PANTHER" id="PTHR10000">
    <property type="entry name" value="PHOSPHOSERINE PHOSPHATASE"/>
    <property type="match status" value="1"/>
</dbReference>
<dbReference type="EMBL" id="MQVS01000009">
    <property type="protein sequence ID" value="OKL51218.1"/>
    <property type="molecule type" value="Genomic_DNA"/>
</dbReference>
<gene>
    <name evidence="1" type="ORF">BSZ40_08590</name>
</gene>
<dbReference type="Gene3D" id="3.30.1240.10">
    <property type="match status" value="1"/>
</dbReference>
<dbReference type="AlphaFoldDB" id="A0A1Q5PUG3"/>
<sequence>MPPAGPELLVCLDIDGTLLQHDGTASQAVRQALAAHQRAGTRVVLATGRGPAGTRIAAEEVGHTQCWAVTSNGAVTARLTGDKQAASDRGFVVFSEELFSPAVALQQLRTCLPEAIFGAQSSQCGMLVSAPWPEGEMQEPTVVVPFSRLCEEMVSRVVVRAPEMGVAEFTQRVHQLGLEAVTYAIGWESWLDVAPPGVTKASGCEALRTRLGIDRRATVAIGDGANDLDMFAWAQWAVAMGQASAHVQRAADFVTAPVREDGAALILQALLAR</sequence>
<dbReference type="InterPro" id="IPR036412">
    <property type="entry name" value="HAD-like_sf"/>
</dbReference>
<organism evidence="1 2">
    <name type="scientific">Buchananella hordeovulneris</name>
    <dbReference type="NCBI Taxonomy" id="52770"/>
    <lineage>
        <taxon>Bacteria</taxon>
        <taxon>Bacillati</taxon>
        <taxon>Actinomycetota</taxon>
        <taxon>Actinomycetes</taxon>
        <taxon>Actinomycetales</taxon>
        <taxon>Actinomycetaceae</taxon>
        <taxon>Buchananella</taxon>
    </lineage>
</organism>
<keyword evidence="2" id="KW-1185">Reference proteome</keyword>
<dbReference type="NCBIfam" id="TIGR01484">
    <property type="entry name" value="HAD-SF-IIB"/>
    <property type="match status" value="1"/>
</dbReference>
<dbReference type="Gene3D" id="3.40.50.1000">
    <property type="entry name" value="HAD superfamily/HAD-like"/>
    <property type="match status" value="1"/>
</dbReference>
<dbReference type="Pfam" id="PF08282">
    <property type="entry name" value="Hydrolase_3"/>
    <property type="match status" value="2"/>
</dbReference>
<dbReference type="Proteomes" id="UP000185612">
    <property type="component" value="Unassembled WGS sequence"/>
</dbReference>
<dbReference type="GO" id="GO:0000287">
    <property type="term" value="F:magnesium ion binding"/>
    <property type="evidence" value="ECO:0007669"/>
    <property type="project" value="TreeGrafter"/>
</dbReference>
<protein>
    <recommendedName>
        <fullName evidence="3">HAD family phosphatase</fullName>
    </recommendedName>
</protein>
<evidence type="ECO:0008006" key="3">
    <source>
        <dbReference type="Google" id="ProtNLM"/>
    </source>
</evidence>
<dbReference type="PANTHER" id="PTHR10000:SF8">
    <property type="entry name" value="HAD SUPERFAMILY HYDROLASE-LIKE, TYPE 3"/>
    <property type="match status" value="1"/>
</dbReference>
<name>A0A1Q5PUG3_9ACTO</name>
<dbReference type="GO" id="GO:0016791">
    <property type="term" value="F:phosphatase activity"/>
    <property type="evidence" value="ECO:0007669"/>
    <property type="project" value="TreeGrafter"/>
</dbReference>
<evidence type="ECO:0000313" key="2">
    <source>
        <dbReference type="Proteomes" id="UP000185612"/>
    </source>
</evidence>
<dbReference type="SUPFAM" id="SSF56784">
    <property type="entry name" value="HAD-like"/>
    <property type="match status" value="1"/>
</dbReference>
<dbReference type="STRING" id="52770.BSZ40_08590"/>
<dbReference type="InterPro" id="IPR023214">
    <property type="entry name" value="HAD_sf"/>
</dbReference>
<comment type="caution">
    <text evidence="1">The sequence shown here is derived from an EMBL/GenBank/DDBJ whole genome shotgun (WGS) entry which is preliminary data.</text>
</comment>
<proteinExistence type="predicted"/>